<feature type="transmembrane region" description="Helical" evidence="1">
    <location>
        <begin position="98"/>
        <end position="118"/>
    </location>
</feature>
<evidence type="ECO:0000313" key="2">
    <source>
        <dbReference type="EMBL" id="KJH40533.1"/>
    </source>
</evidence>
<keyword evidence="1" id="KW-1133">Transmembrane helix</keyword>
<dbReference type="Proteomes" id="UP000053766">
    <property type="component" value="Unassembled WGS sequence"/>
</dbReference>
<evidence type="ECO:0000313" key="3">
    <source>
        <dbReference type="Proteomes" id="UP000053766"/>
    </source>
</evidence>
<name>A0A0D8X7L8_DICVI</name>
<keyword evidence="3" id="KW-1185">Reference proteome</keyword>
<evidence type="ECO:0000256" key="1">
    <source>
        <dbReference type="SAM" id="Phobius"/>
    </source>
</evidence>
<keyword evidence="1" id="KW-0812">Transmembrane</keyword>
<proteinExistence type="predicted"/>
<organism evidence="2 3">
    <name type="scientific">Dictyocaulus viviparus</name>
    <name type="common">Bovine lungworm</name>
    <dbReference type="NCBI Taxonomy" id="29172"/>
    <lineage>
        <taxon>Eukaryota</taxon>
        <taxon>Metazoa</taxon>
        <taxon>Ecdysozoa</taxon>
        <taxon>Nematoda</taxon>
        <taxon>Chromadorea</taxon>
        <taxon>Rhabditida</taxon>
        <taxon>Rhabditina</taxon>
        <taxon>Rhabditomorpha</taxon>
        <taxon>Strongyloidea</taxon>
        <taxon>Metastrongylidae</taxon>
        <taxon>Dictyocaulus</taxon>
    </lineage>
</organism>
<protein>
    <submittedName>
        <fullName evidence="2">Uncharacterized protein</fullName>
    </submittedName>
</protein>
<dbReference type="EMBL" id="KN717138">
    <property type="protein sequence ID" value="KJH40533.1"/>
    <property type="molecule type" value="Genomic_DNA"/>
</dbReference>
<feature type="transmembrane region" description="Helical" evidence="1">
    <location>
        <begin position="26"/>
        <end position="51"/>
    </location>
</feature>
<sequence length="119" mass="13806">MAGNRNRISTIPPSLLVVEGVVQLPWIVMASTTMMKVSIVALVTVISVATYDDQNNIQEFHSAYKRMLVDPDYHIQLERIHPYFLDDMERLLRDYPNFISFLSNLLYSYHSLLLLTLFL</sequence>
<dbReference type="AlphaFoldDB" id="A0A0D8X7L8"/>
<reference evidence="2 3" key="1">
    <citation type="submission" date="2013-11" db="EMBL/GenBank/DDBJ databases">
        <title>Draft genome of the bovine lungworm Dictyocaulus viviparus.</title>
        <authorList>
            <person name="Mitreva M."/>
        </authorList>
    </citation>
    <scope>NUCLEOTIDE SEQUENCE [LARGE SCALE GENOMIC DNA]</scope>
    <source>
        <strain evidence="2 3">HannoverDv2000</strain>
    </source>
</reference>
<accession>A0A0D8X7L8</accession>
<gene>
    <name evidence="2" type="ORF">DICVIV_13509</name>
</gene>
<reference evidence="3" key="2">
    <citation type="journal article" date="2016" name="Sci. Rep.">
        <title>Dictyocaulus viviparus genome, variome and transcriptome elucidate lungworm biology and support future intervention.</title>
        <authorList>
            <person name="McNulty S.N."/>
            <person name="Strube C."/>
            <person name="Rosa B.A."/>
            <person name="Martin J.C."/>
            <person name="Tyagi R."/>
            <person name="Choi Y.J."/>
            <person name="Wang Q."/>
            <person name="Hallsworth Pepin K."/>
            <person name="Zhang X."/>
            <person name="Ozersky P."/>
            <person name="Wilson R.K."/>
            <person name="Sternberg P.W."/>
            <person name="Gasser R.B."/>
            <person name="Mitreva M."/>
        </authorList>
    </citation>
    <scope>NUCLEOTIDE SEQUENCE [LARGE SCALE GENOMIC DNA]</scope>
    <source>
        <strain evidence="3">HannoverDv2000</strain>
    </source>
</reference>
<keyword evidence="1" id="KW-0472">Membrane</keyword>